<evidence type="ECO:0000313" key="10">
    <source>
        <dbReference type="Proteomes" id="UP000663929"/>
    </source>
</evidence>
<gene>
    <name evidence="9" type="ORF">J3U87_02805</name>
</gene>
<dbReference type="KEGG" id="scor:J3U87_02805"/>
<feature type="transmembrane region" description="Helical" evidence="6">
    <location>
        <begin position="150"/>
        <end position="167"/>
    </location>
</feature>
<dbReference type="Pfam" id="PF12821">
    <property type="entry name" value="ThrE_2"/>
    <property type="match status" value="1"/>
</dbReference>
<evidence type="ECO:0000256" key="4">
    <source>
        <dbReference type="ARBA" id="ARBA00023136"/>
    </source>
</evidence>
<evidence type="ECO:0000256" key="3">
    <source>
        <dbReference type="ARBA" id="ARBA00022989"/>
    </source>
</evidence>
<keyword evidence="2 6" id="KW-0812">Transmembrane</keyword>
<evidence type="ECO:0000256" key="6">
    <source>
        <dbReference type="SAM" id="Phobius"/>
    </source>
</evidence>
<dbReference type="Proteomes" id="UP000663929">
    <property type="component" value="Chromosome"/>
</dbReference>
<feature type="transmembrane region" description="Helical" evidence="6">
    <location>
        <begin position="387"/>
        <end position="406"/>
    </location>
</feature>
<dbReference type="EMBL" id="CP071793">
    <property type="protein sequence ID" value="QTD51375.1"/>
    <property type="molecule type" value="Genomic_DNA"/>
</dbReference>
<accession>A0A8A4TXW9</accession>
<dbReference type="AlphaFoldDB" id="A0A8A4TXW9"/>
<dbReference type="Pfam" id="PF06738">
    <property type="entry name" value="ThrE"/>
    <property type="match status" value="1"/>
</dbReference>
<comment type="subcellular location">
    <subcellularLocation>
        <location evidence="1">Membrane</location>
        <topology evidence="1">Multi-pass membrane protein</topology>
    </subcellularLocation>
</comment>
<feature type="transmembrane region" description="Helical" evidence="6">
    <location>
        <begin position="300"/>
        <end position="318"/>
    </location>
</feature>
<feature type="transmembrane region" description="Helical" evidence="6">
    <location>
        <begin position="349"/>
        <end position="367"/>
    </location>
</feature>
<feature type="transmembrane region" description="Helical" evidence="6">
    <location>
        <begin position="176"/>
        <end position="196"/>
    </location>
</feature>
<feature type="transmembrane region" description="Helical" evidence="6">
    <location>
        <begin position="324"/>
        <end position="342"/>
    </location>
</feature>
<name>A0A8A4TXW9_SULCO</name>
<keyword evidence="10" id="KW-1185">Reference proteome</keyword>
<evidence type="ECO:0000256" key="1">
    <source>
        <dbReference type="ARBA" id="ARBA00004141"/>
    </source>
</evidence>
<proteinExistence type="inferred from homology"/>
<dbReference type="InterPro" id="IPR024528">
    <property type="entry name" value="ThrE_2"/>
</dbReference>
<dbReference type="InterPro" id="IPR010619">
    <property type="entry name" value="ThrE-like_N"/>
</dbReference>
<sequence>MSWLKEHGKADTPQNQTIDLVLDLAQALQRCGLPSHRVEAAMERLIDALGLIGQVFIAPSSMFATFGEGAERQTFMLRGTSGDVNLEKLDRFDRLAQQMVSGDQTVAEARAQFCEIEQAPDRYGALLTTLCFMLSSAGAGRLFGGGWREVAASGLIGLWVGILINLAPRFEAVGRLIAPLAAVGAIVVAKLAAYWLGPMSVFIPTVTGLIVLIPGLSLTVAMTELATGHLISGTSRLANAGVFFLLLTFGIALGGQVESLLPGEIAVGAPQPLPMWTEWVALVGVAFSFVVLFRAHPKDALLIFLAGVASFTGARYGSTLLDPQLGGFLAALFLGLLSNGFARLFKRPAATVLVPGIMLLVPGSIGFKSMSSLLARETMLGVETGFAMAIAGISLVTGLIFANVLMPPKSPF</sequence>
<feature type="domain" description="Threonine/serine exporter-like N-terminal" evidence="7">
    <location>
        <begin position="19"/>
        <end position="254"/>
    </location>
</feature>
<protein>
    <submittedName>
        <fullName evidence="9">Threonine/serine exporter family protein</fullName>
    </submittedName>
</protein>
<comment type="similarity">
    <text evidence="5">Belongs to the ThrE exporter (TC 2.A.79) family.</text>
</comment>
<feature type="transmembrane region" description="Helical" evidence="6">
    <location>
        <begin position="237"/>
        <end position="255"/>
    </location>
</feature>
<dbReference type="RefSeq" id="WP_237381506.1">
    <property type="nucleotide sequence ID" value="NZ_CP071793.1"/>
</dbReference>
<dbReference type="PANTHER" id="PTHR31082">
    <property type="entry name" value="PHEROMONE-REGULATED MEMBRANE PROTEIN 10"/>
    <property type="match status" value="1"/>
</dbReference>
<keyword evidence="4 6" id="KW-0472">Membrane</keyword>
<evidence type="ECO:0000256" key="2">
    <source>
        <dbReference type="ARBA" id="ARBA00022692"/>
    </source>
</evidence>
<evidence type="ECO:0000259" key="7">
    <source>
        <dbReference type="Pfam" id="PF06738"/>
    </source>
</evidence>
<organism evidence="9 10">
    <name type="scientific">Sulfidibacter corallicola</name>
    <dbReference type="NCBI Taxonomy" id="2818388"/>
    <lineage>
        <taxon>Bacteria</taxon>
        <taxon>Pseudomonadati</taxon>
        <taxon>Acidobacteriota</taxon>
        <taxon>Holophagae</taxon>
        <taxon>Acanthopleuribacterales</taxon>
        <taxon>Acanthopleuribacteraceae</taxon>
        <taxon>Sulfidibacter</taxon>
    </lineage>
</organism>
<dbReference type="InterPro" id="IPR051361">
    <property type="entry name" value="ThrE/Ser_Exporter"/>
</dbReference>
<feature type="domain" description="Threonine/Serine exporter ThrE" evidence="8">
    <location>
        <begin position="285"/>
        <end position="404"/>
    </location>
</feature>
<feature type="transmembrane region" description="Helical" evidence="6">
    <location>
        <begin position="202"/>
        <end position="225"/>
    </location>
</feature>
<dbReference type="GO" id="GO:0022857">
    <property type="term" value="F:transmembrane transporter activity"/>
    <property type="evidence" value="ECO:0007669"/>
    <property type="project" value="InterPro"/>
</dbReference>
<keyword evidence="3 6" id="KW-1133">Transmembrane helix</keyword>
<feature type="transmembrane region" description="Helical" evidence="6">
    <location>
        <begin position="275"/>
        <end position="293"/>
    </location>
</feature>
<evidence type="ECO:0000259" key="8">
    <source>
        <dbReference type="Pfam" id="PF12821"/>
    </source>
</evidence>
<dbReference type="PANTHER" id="PTHR31082:SF4">
    <property type="entry name" value="PHEROMONE-REGULATED MEMBRANE PROTEIN 10"/>
    <property type="match status" value="1"/>
</dbReference>
<evidence type="ECO:0000313" key="9">
    <source>
        <dbReference type="EMBL" id="QTD51375.1"/>
    </source>
</evidence>
<reference evidence="9" key="1">
    <citation type="submission" date="2021-03" db="EMBL/GenBank/DDBJ databases">
        <title>Acanthopleuribacteraceae sp. M133.</title>
        <authorList>
            <person name="Wang G."/>
        </authorList>
    </citation>
    <scope>NUCLEOTIDE SEQUENCE</scope>
    <source>
        <strain evidence="9">M133</strain>
    </source>
</reference>
<dbReference type="GO" id="GO:0016020">
    <property type="term" value="C:membrane"/>
    <property type="evidence" value="ECO:0007669"/>
    <property type="project" value="UniProtKB-SubCell"/>
</dbReference>
<evidence type="ECO:0000256" key="5">
    <source>
        <dbReference type="ARBA" id="ARBA00034125"/>
    </source>
</evidence>
<feature type="transmembrane region" description="Helical" evidence="6">
    <location>
        <begin position="123"/>
        <end position="144"/>
    </location>
</feature>